<keyword evidence="7" id="KW-0472">Membrane</keyword>
<dbReference type="Gene3D" id="1.20.1730.10">
    <property type="entry name" value="Sodium/glucose cotransporter"/>
    <property type="match status" value="1"/>
</dbReference>
<proteinExistence type="predicted"/>
<evidence type="ECO:0000256" key="1">
    <source>
        <dbReference type="ARBA" id="ARBA00004651"/>
    </source>
</evidence>
<comment type="caution">
    <text evidence="8">The sequence shown here is derived from an EMBL/GenBank/DDBJ whole genome shotgun (WGS) entry which is preliminary data.</text>
</comment>
<dbReference type="EMBL" id="NMVR01000909">
    <property type="protein sequence ID" value="PJG35832.1"/>
    <property type="molecule type" value="Genomic_DNA"/>
</dbReference>
<accession>A0AAP8GEW1</accession>
<dbReference type="InterPro" id="IPR051163">
    <property type="entry name" value="Sodium:Solute_Symporter_SSF"/>
</dbReference>
<dbReference type="InterPro" id="IPR038377">
    <property type="entry name" value="Na/Glc_symporter_sf"/>
</dbReference>
<reference evidence="8 9" key="1">
    <citation type="submission" date="2017-07" db="EMBL/GenBank/DDBJ databases">
        <title>Draft genome sequence of Enterobacter cloacae ST128, a clinical strain coproducing KPC-2 and NDM-1 carbapenemases.</title>
        <authorList>
            <person name="Li X."/>
        </authorList>
    </citation>
    <scope>NUCLEOTIDE SEQUENCE [LARGE SCALE GENOMIC DNA]</scope>
    <source>
        <strain evidence="8 9">HBY</strain>
    </source>
</reference>
<dbReference type="GO" id="GO:0006814">
    <property type="term" value="P:sodium ion transport"/>
    <property type="evidence" value="ECO:0007669"/>
    <property type="project" value="UniProtKB-KW"/>
</dbReference>
<sequence>ALVIIILGVMNIKGGFGTVFADAIEHKKLISADNWKLNTAAAAIPIIFLGNIFNNLYQYTASQDVVQRYQASDSLKETNKSLWTNGILALISAPLFYGMGTMLYSF</sequence>
<gene>
    <name evidence="8" type="ORF">CGZ54_31930</name>
</gene>
<evidence type="ECO:0000313" key="9">
    <source>
        <dbReference type="Proteomes" id="UP000231328"/>
    </source>
</evidence>
<evidence type="ECO:0000256" key="7">
    <source>
        <dbReference type="SAM" id="Phobius"/>
    </source>
</evidence>
<dbReference type="PANTHER" id="PTHR42985">
    <property type="entry name" value="SODIUM-COUPLED MONOCARBOXYLATE TRANSPORTER"/>
    <property type="match status" value="1"/>
</dbReference>
<evidence type="ECO:0000256" key="5">
    <source>
        <dbReference type="ARBA" id="ARBA00023065"/>
    </source>
</evidence>
<keyword evidence="4" id="KW-0915">Sodium</keyword>
<dbReference type="GO" id="GO:0005886">
    <property type="term" value="C:plasma membrane"/>
    <property type="evidence" value="ECO:0007669"/>
    <property type="project" value="UniProtKB-SubCell"/>
</dbReference>
<organism evidence="8 9">
    <name type="scientific">Enterobacter hormaechei</name>
    <dbReference type="NCBI Taxonomy" id="158836"/>
    <lineage>
        <taxon>Bacteria</taxon>
        <taxon>Pseudomonadati</taxon>
        <taxon>Pseudomonadota</taxon>
        <taxon>Gammaproteobacteria</taxon>
        <taxon>Enterobacterales</taxon>
        <taxon>Enterobacteriaceae</taxon>
        <taxon>Enterobacter</taxon>
        <taxon>Enterobacter cloacae complex</taxon>
    </lineage>
</organism>
<feature type="transmembrane region" description="Helical" evidence="7">
    <location>
        <begin position="82"/>
        <end position="104"/>
    </location>
</feature>
<evidence type="ECO:0000313" key="8">
    <source>
        <dbReference type="EMBL" id="PJG35832.1"/>
    </source>
</evidence>
<dbReference type="AlphaFoldDB" id="A0AAP8GEW1"/>
<evidence type="ECO:0000256" key="6">
    <source>
        <dbReference type="ARBA" id="ARBA00023201"/>
    </source>
</evidence>
<feature type="non-terminal residue" evidence="8">
    <location>
        <position position="106"/>
    </location>
</feature>
<evidence type="ECO:0000256" key="3">
    <source>
        <dbReference type="ARBA" id="ARBA00022475"/>
    </source>
</evidence>
<protein>
    <submittedName>
        <fullName evidence="8">Na+/proline symporter</fullName>
    </submittedName>
</protein>
<name>A0AAP8GEW1_9ENTR</name>
<dbReference type="RefSeq" id="WP_218109710.1">
    <property type="nucleotide sequence ID" value="NZ_NMVR01000909.1"/>
</dbReference>
<keyword evidence="7" id="KW-0812">Transmembrane</keyword>
<keyword evidence="6" id="KW-0739">Sodium transport</keyword>
<dbReference type="GO" id="GO:0015293">
    <property type="term" value="F:symporter activity"/>
    <property type="evidence" value="ECO:0007669"/>
    <property type="project" value="TreeGrafter"/>
</dbReference>
<keyword evidence="7" id="KW-1133">Transmembrane helix</keyword>
<evidence type="ECO:0000256" key="2">
    <source>
        <dbReference type="ARBA" id="ARBA00022448"/>
    </source>
</evidence>
<feature type="non-terminal residue" evidence="8">
    <location>
        <position position="1"/>
    </location>
</feature>
<dbReference type="Proteomes" id="UP000231328">
    <property type="component" value="Unassembled WGS sequence"/>
</dbReference>
<keyword evidence="3" id="KW-1003">Cell membrane</keyword>
<feature type="transmembrane region" description="Helical" evidence="7">
    <location>
        <begin position="37"/>
        <end position="57"/>
    </location>
</feature>
<dbReference type="PANTHER" id="PTHR42985:SF40">
    <property type="entry name" value="LD47995P-RELATED"/>
    <property type="match status" value="1"/>
</dbReference>
<keyword evidence="5" id="KW-0406">Ion transport</keyword>
<comment type="subcellular location">
    <subcellularLocation>
        <location evidence="1">Cell membrane</location>
        <topology evidence="1">Multi-pass membrane protein</topology>
    </subcellularLocation>
</comment>
<evidence type="ECO:0000256" key="4">
    <source>
        <dbReference type="ARBA" id="ARBA00023053"/>
    </source>
</evidence>
<keyword evidence="2" id="KW-0813">Transport</keyword>